<evidence type="ECO:0000313" key="3">
    <source>
        <dbReference type="Proteomes" id="UP000007947"/>
    </source>
</evidence>
<dbReference type="Gene3D" id="3.10.180.10">
    <property type="entry name" value="2,3-Dihydroxybiphenyl 1,2-Dioxygenase, domain 1"/>
    <property type="match status" value="1"/>
</dbReference>
<accession>F5XND6</accession>
<proteinExistence type="predicted"/>
<sequence>MRKVVHFEIPADDLERAKSFYGSIFGWDLQTMSMPGGDYTVVKTTPVDEQTQLPSEPGAINGGMMQRDDRIPSPVITIDVDAIDDALAEIEARGGTVVTPRTALPGMGVFAYFTDPEGNVLGLWETT</sequence>
<dbReference type="Pfam" id="PF00903">
    <property type="entry name" value="Glyoxalase"/>
    <property type="match status" value="1"/>
</dbReference>
<dbReference type="InterPro" id="IPR029068">
    <property type="entry name" value="Glyas_Bleomycin-R_OHBP_Dase"/>
</dbReference>
<dbReference type="InterPro" id="IPR004360">
    <property type="entry name" value="Glyas_Fos-R_dOase_dom"/>
</dbReference>
<dbReference type="AlphaFoldDB" id="F5XND6"/>
<dbReference type="KEGG" id="mph:MLP_35720"/>
<keyword evidence="3" id="KW-1185">Reference proteome</keyword>
<dbReference type="PROSITE" id="PS51819">
    <property type="entry name" value="VOC"/>
    <property type="match status" value="1"/>
</dbReference>
<gene>
    <name evidence="2" type="ordered locus">MLP_35720</name>
</gene>
<dbReference type="SUPFAM" id="SSF54593">
    <property type="entry name" value="Glyoxalase/Bleomycin resistance protein/Dihydroxybiphenyl dioxygenase"/>
    <property type="match status" value="1"/>
</dbReference>
<dbReference type="EMBL" id="AP012204">
    <property type="protein sequence ID" value="BAK36586.1"/>
    <property type="molecule type" value="Genomic_DNA"/>
</dbReference>
<dbReference type="PANTHER" id="PTHR33993:SF2">
    <property type="entry name" value="VOC DOMAIN-CONTAINING PROTEIN"/>
    <property type="match status" value="1"/>
</dbReference>
<dbReference type="InterPro" id="IPR052164">
    <property type="entry name" value="Anthracycline_SecMetBiosynth"/>
</dbReference>
<organism evidence="2 3">
    <name type="scientific">Microlunatus phosphovorus (strain ATCC 700054 / DSM 10555 / JCM 9379 / NBRC 101784 / NCIMB 13414 / VKM Ac-1990 / NM-1)</name>
    <dbReference type="NCBI Taxonomy" id="1032480"/>
    <lineage>
        <taxon>Bacteria</taxon>
        <taxon>Bacillati</taxon>
        <taxon>Actinomycetota</taxon>
        <taxon>Actinomycetes</taxon>
        <taxon>Propionibacteriales</taxon>
        <taxon>Propionibacteriaceae</taxon>
        <taxon>Microlunatus</taxon>
    </lineage>
</organism>
<evidence type="ECO:0000313" key="2">
    <source>
        <dbReference type="EMBL" id="BAK36586.1"/>
    </source>
</evidence>
<dbReference type="PANTHER" id="PTHR33993">
    <property type="entry name" value="GLYOXALASE-RELATED"/>
    <property type="match status" value="1"/>
</dbReference>
<feature type="domain" description="VOC" evidence="1">
    <location>
        <begin position="3"/>
        <end position="126"/>
    </location>
</feature>
<dbReference type="STRING" id="1032480.MLP_35720"/>
<dbReference type="CDD" id="cd07247">
    <property type="entry name" value="SgaA_N_like"/>
    <property type="match status" value="1"/>
</dbReference>
<dbReference type="Proteomes" id="UP000007947">
    <property type="component" value="Chromosome"/>
</dbReference>
<dbReference type="OrthoDB" id="9793039at2"/>
<reference evidence="2 3" key="1">
    <citation type="submission" date="2011-05" db="EMBL/GenBank/DDBJ databases">
        <title>Whole genome sequence of Microlunatus phosphovorus NM-1.</title>
        <authorList>
            <person name="Hosoyama A."/>
            <person name="Sasaki K."/>
            <person name="Harada T."/>
            <person name="Igarashi R."/>
            <person name="Kawakoshi A."/>
            <person name="Sasagawa M."/>
            <person name="Fukada J."/>
            <person name="Nakamura S."/>
            <person name="Katano Y."/>
            <person name="Hanada S."/>
            <person name="Kamagata Y."/>
            <person name="Nakamura N."/>
            <person name="Yamazaki S."/>
            <person name="Fujita N."/>
        </authorList>
    </citation>
    <scope>NUCLEOTIDE SEQUENCE [LARGE SCALE GENOMIC DNA]</scope>
    <source>
        <strain evidence="3">ATCC 700054 / DSM 10555 / JCM 9379 / NBRC 101784 / NCIMB 13414 / VKM Ac-1990 / NM-1</strain>
    </source>
</reference>
<dbReference type="RefSeq" id="WP_013864439.1">
    <property type="nucleotide sequence ID" value="NC_015635.1"/>
</dbReference>
<dbReference type="InterPro" id="IPR037523">
    <property type="entry name" value="VOC_core"/>
</dbReference>
<dbReference type="HOGENOM" id="CLU_127592_3_1_11"/>
<protein>
    <recommendedName>
        <fullName evidence="1">VOC domain-containing protein</fullName>
    </recommendedName>
</protein>
<dbReference type="eggNOG" id="COG3324">
    <property type="taxonomic scope" value="Bacteria"/>
</dbReference>
<name>F5XND6_MICPN</name>
<evidence type="ECO:0000259" key="1">
    <source>
        <dbReference type="PROSITE" id="PS51819"/>
    </source>
</evidence>